<comment type="similarity">
    <text evidence="11">Belongs to the KdpC family.</text>
</comment>
<dbReference type="Pfam" id="PF02669">
    <property type="entry name" value="KdpC"/>
    <property type="match status" value="1"/>
</dbReference>
<keyword evidence="3 11" id="KW-0633">Potassium transport</keyword>
<dbReference type="NCBIfam" id="NF001454">
    <property type="entry name" value="PRK00315.1"/>
    <property type="match status" value="1"/>
</dbReference>
<keyword evidence="2 11" id="KW-1003">Cell membrane</keyword>
<evidence type="ECO:0000256" key="7">
    <source>
        <dbReference type="ARBA" id="ARBA00022958"/>
    </source>
</evidence>
<keyword evidence="6 11" id="KW-0067">ATP-binding</keyword>
<dbReference type="PIRSF" id="PIRSF001296">
    <property type="entry name" value="K_ATPase_KdpC"/>
    <property type="match status" value="1"/>
</dbReference>
<evidence type="ECO:0000256" key="3">
    <source>
        <dbReference type="ARBA" id="ARBA00022538"/>
    </source>
</evidence>
<evidence type="ECO:0000256" key="6">
    <source>
        <dbReference type="ARBA" id="ARBA00022840"/>
    </source>
</evidence>
<dbReference type="NCBIfam" id="TIGR00681">
    <property type="entry name" value="kdpC"/>
    <property type="match status" value="1"/>
</dbReference>
<gene>
    <name evidence="11" type="primary">kdpC</name>
    <name evidence="13" type="ORF">P353_00330</name>
</gene>
<dbReference type="GO" id="GO:0005524">
    <property type="term" value="F:ATP binding"/>
    <property type="evidence" value="ECO:0007669"/>
    <property type="project" value="UniProtKB-UniRule"/>
</dbReference>
<keyword evidence="13" id="KW-0378">Hydrolase</keyword>
<evidence type="ECO:0000256" key="12">
    <source>
        <dbReference type="SAM" id="SignalP"/>
    </source>
</evidence>
<comment type="subcellular location">
    <subcellularLocation>
        <location evidence="11">Cell membrane</location>
        <topology evidence="11">Single-pass membrane protein</topology>
    </subcellularLocation>
</comment>
<dbReference type="PANTHER" id="PTHR30042:SF2">
    <property type="entry name" value="POTASSIUM-TRANSPORTING ATPASE KDPC SUBUNIT"/>
    <property type="match status" value="1"/>
</dbReference>
<feature type="transmembrane region" description="Helical" evidence="11">
    <location>
        <begin position="35"/>
        <end position="53"/>
    </location>
</feature>
<name>A0A096FP59_COMTE</name>
<proteinExistence type="inferred from homology"/>
<dbReference type="GO" id="GO:0005886">
    <property type="term" value="C:plasma membrane"/>
    <property type="evidence" value="ECO:0007669"/>
    <property type="project" value="UniProtKB-SubCell"/>
</dbReference>
<evidence type="ECO:0000256" key="9">
    <source>
        <dbReference type="ARBA" id="ARBA00023065"/>
    </source>
</evidence>
<keyword evidence="5 11" id="KW-0547">Nucleotide-binding</keyword>
<comment type="caution">
    <text evidence="13">The sequence shown here is derived from an EMBL/GenBank/DDBJ whole genome shotgun (WGS) entry which is preliminary data.</text>
</comment>
<feature type="signal peptide" evidence="12">
    <location>
        <begin position="1"/>
        <end position="19"/>
    </location>
</feature>
<dbReference type="AlphaFoldDB" id="A0A096FP59"/>
<keyword evidence="1 11" id="KW-0813">Transport</keyword>
<protein>
    <recommendedName>
        <fullName evidence="11">Potassium-transporting ATPase KdpC subunit</fullName>
    </recommendedName>
    <alternativeName>
        <fullName evidence="11">ATP phosphohydrolase [potassium-transporting] C chain</fullName>
    </alternativeName>
    <alternativeName>
        <fullName evidence="11">Potassium-binding and translocating subunit C</fullName>
    </alternativeName>
    <alternativeName>
        <fullName evidence="11">Potassium-translocating ATPase C chain</fullName>
    </alternativeName>
</protein>
<dbReference type="GO" id="GO:0016787">
    <property type="term" value="F:hydrolase activity"/>
    <property type="evidence" value="ECO:0007669"/>
    <property type="project" value="UniProtKB-KW"/>
</dbReference>
<sequence>MKTSTQTLCASVLPSHAQAQPEAQSASWSRLLGTSVRAALLVMVVSGIAYPLLTTGVAQALFAHAANGSLIERQGRIVGSALIGQQFTGPHYFHGRPSATVAPDPGQEGANIAAPYNAGLSGASNQGATHKDLSEAVAQRVAQYRADNGLAADLAVPVDAVTASASGLDPHISMANALLQLPRVAKARGLSPDQVQPLLAQKTEQRTLGLLGEPRVNVLQLNLALDALQPATGAVKE</sequence>
<dbReference type="HAMAP" id="MF_00276">
    <property type="entry name" value="KdpC"/>
    <property type="match status" value="1"/>
</dbReference>
<keyword evidence="12" id="KW-0732">Signal</keyword>
<evidence type="ECO:0000256" key="11">
    <source>
        <dbReference type="HAMAP-Rule" id="MF_00276"/>
    </source>
</evidence>
<evidence type="ECO:0000313" key="13">
    <source>
        <dbReference type="EMBL" id="KGH31724.1"/>
    </source>
</evidence>
<evidence type="ECO:0000256" key="2">
    <source>
        <dbReference type="ARBA" id="ARBA00022475"/>
    </source>
</evidence>
<organism evidence="13 14">
    <name type="scientific">Comamonas testosteroni</name>
    <name type="common">Pseudomonas testosteroni</name>
    <dbReference type="NCBI Taxonomy" id="285"/>
    <lineage>
        <taxon>Bacteria</taxon>
        <taxon>Pseudomonadati</taxon>
        <taxon>Pseudomonadota</taxon>
        <taxon>Betaproteobacteria</taxon>
        <taxon>Burkholderiales</taxon>
        <taxon>Comamonadaceae</taxon>
        <taxon>Comamonas</taxon>
    </lineage>
</organism>
<dbReference type="RefSeq" id="WP_034364133.1">
    <property type="nucleotide sequence ID" value="NZ_AWOR01000001.1"/>
</dbReference>
<evidence type="ECO:0000256" key="10">
    <source>
        <dbReference type="ARBA" id="ARBA00023136"/>
    </source>
</evidence>
<feature type="chain" id="PRO_5001918620" description="Potassium-transporting ATPase KdpC subunit" evidence="12">
    <location>
        <begin position="20"/>
        <end position="237"/>
    </location>
</feature>
<comment type="subunit">
    <text evidence="11">The system is composed of three essential subunits: KdpA, KdpB and KdpC.</text>
</comment>
<keyword evidence="4 11" id="KW-0812">Transmembrane</keyword>
<dbReference type="Proteomes" id="UP000029553">
    <property type="component" value="Unassembled WGS sequence"/>
</dbReference>
<keyword evidence="10 11" id="KW-0472">Membrane</keyword>
<dbReference type="InterPro" id="IPR003820">
    <property type="entry name" value="KdpC"/>
</dbReference>
<keyword evidence="9 11" id="KW-0406">Ion transport</keyword>
<evidence type="ECO:0000313" key="14">
    <source>
        <dbReference type="Proteomes" id="UP000029553"/>
    </source>
</evidence>
<dbReference type="GO" id="GO:0008556">
    <property type="term" value="F:P-type potassium transmembrane transporter activity"/>
    <property type="evidence" value="ECO:0007669"/>
    <property type="project" value="InterPro"/>
</dbReference>
<evidence type="ECO:0000256" key="8">
    <source>
        <dbReference type="ARBA" id="ARBA00022989"/>
    </source>
</evidence>
<reference evidence="13 14" key="1">
    <citation type="submission" date="2013-09" db="EMBL/GenBank/DDBJ databases">
        <title>High correlation between genotypes and phenotypes of environmental bacteria Comamonas testosteroni strains.</title>
        <authorList>
            <person name="Liu L."/>
            <person name="Zhu W."/>
            <person name="Xia X."/>
            <person name="Xu B."/>
            <person name="Luo M."/>
            <person name="Wang G."/>
        </authorList>
    </citation>
    <scope>NUCLEOTIDE SEQUENCE [LARGE SCALE GENOMIC DNA]</scope>
    <source>
        <strain evidence="13 14">JL40</strain>
    </source>
</reference>
<evidence type="ECO:0000256" key="5">
    <source>
        <dbReference type="ARBA" id="ARBA00022741"/>
    </source>
</evidence>
<comment type="function">
    <text evidence="11">Part of the high-affinity ATP-driven potassium transport (or Kdp) system, which catalyzes the hydrolysis of ATP coupled with the electrogenic transport of potassium into the cytoplasm. This subunit acts as a catalytic chaperone that increases the ATP-binding affinity of the ATP-hydrolyzing subunit KdpB by the formation of a transient KdpB/KdpC/ATP ternary complex.</text>
</comment>
<evidence type="ECO:0000256" key="1">
    <source>
        <dbReference type="ARBA" id="ARBA00022448"/>
    </source>
</evidence>
<accession>A0A096FP59</accession>
<keyword evidence="8 11" id="KW-1133">Transmembrane helix</keyword>
<keyword evidence="7 11" id="KW-0630">Potassium</keyword>
<dbReference type="PANTHER" id="PTHR30042">
    <property type="entry name" value="POTASSIUM-TRANSPORTING ATPASE C CHAIN"/>
    <property type="match status" value="1"/>
</dbReference>
<dbReference type="EMBL" id="AWOR01000001">
    <property type="protein sequence ID" value="KGH31724.1"/>
    <property type="molecule type" value="Genomic_DNA"/>
</dbReference>
<evidence type="ECO:0000256" key="4">
    <source>
        <dbReference type="ARBA" id="ARBA00022692"/>
    </source>
</evidence>